<dbReference type="InterPro" id="IPR000873">
    <property type="entry name" value="AMP-dep_synth/lig_dom"/>
</dbReference>
<dbReference type="EMBL" id="SDRB02004307">
    <property type="protein sequence ID" value="THG16073.1"/>
    <property type="molecule type" value="Genomic_DNA"/>
</dbReference>
<evidence type="ECO:0000259" key="1">
    <source>
        <dbReference type="Pfam" id="PF00501"/>
    </source>
</evidence>
<accession>A0A4S4EHV6</accession>
<dbReference type="InterPro" id="IPR042099">
    <property type="entry name" value="ANL_N_sf"/>
</dbReference>
<dbReference type="SUPFAM" id="SSF56801">
    <property type="entry name" value="Acetyl-CoA synthetase-like"/>
    <property type="match status" value="1"/>
</dbReference>
<dbReference type="InterPro" id="IPR052091">
    <property type="entry name" value="Beta-ala_Activ/Resist"/>
</dbReference>
<dbReference type="SUPFAM" id="SSF50998">
    <property type="entry name" value="Quinoprotein alcohol dehydrogenase-like"/>
    <property type="match status" value="1"/>
</dbReference>
<dbReference type="Proteomes" id="UP000306102">
    <property type="component" value="Unassembled WGS sequence"/>
</dbReference>
<sequence length="824" mass="92196">MRVILPALQSPYNMRVQSSLKMLVLSGEVFPMSLWEMLYKLLPKTTILNLYGSTEVSGDCSYFDCKKLLSILDSEALSSVPIGMPISNCDLVLVDEDSSIQGEIQGEIYVGGLCMAAGYYCDFSVIRHDFVKCPQHSSSVCLVSESECQYYFKTGDFARRLQSGDLIFLGRKDRTVKVNGQRIALEEIESTLRGYPGVVDVAVIYCRGQGEVAFLDAYLLMRPADVCGEILRSSIRSWMLEKLPLAMIPNRFFFTESFPKSSTGKVDYVLLASLTFSMKRDQNEIGKIQSTGLLEVVKKAFCDALMVEMVSDDDDFFIMGGNSISVAHVSYNLGIDMGLLYVFPSPLKLQMALLEKESLCNTNERTAVNEAQEERMLISLDSKMPNLQSSKPCGRFSRTLSNKSDDYPSKFQKVHLNFCGNSKGNSFVDGYPWNSNSIRVPCSCSRCNRVIYDGAYEGNNLWQATLSVEIPRNKRGAMQELWKVHMESCVDASPLLWFCPMGDQIRRTDRMFGCNPWLSLDVTKGRFTFLIFLMATSVGVSKRVVSFLDANQILTFEGKVTARGGQMQALGLNKDSGSSRVIFLRVIRCGSHDHNLYALDYKNYCCVYKIPCGGSIYGSPVIDEVHNTLYVASTGGRVTAISIEIIMNLLWDRIIGELLDSAFDLCDTWNYRDVIRLRIVVNDGCMSWKHQFLGPFPSIPTMEMVLLLFILLSILTIIPDDSCGDRLPNCSPYQISIKYWNIYIMFSGNFSYAGSACSFICCLVDGHVVALDSHGSIIWKVKTGGPIFAGPCISYTLPSQVNIPFRTAELRTISGQTLHFNDYN</sequence>
<organism evidence="2 3">
    <name type="scientific">Camellia sinensis var. sinensis</name>
    <name type="common">China tea</name>
    <dbReference type="NCBI Taxonomy" id="542762"/>
    <lineage>
        <taxon>Eukaryota</taxon>
        <taxon>Viridiplantae</taxon>
        <taxon>Streptophyta</taxon>
        <taxon>Embryophyta</taxon>
        <taxon>Tracheophyta</taxon>
        <taxon>Spermatophyta</taxon>
        <taxon>Magnoliopsida</taxon>
        <taxon>eudicotyledons</taxon>
        <taxon>Gunneridae</taxon>
        <taxon>Pentapetalae</taxon>
        <taxon>asterids</taxon>
        <taxon>Ericales</taxon>
        <taxon>Theaceae</taxon>
        <taxon>Camellia</taxon>
    </lineage>
</organism>
<dbReference type="PANTHER" id="PTHR44394">
    <property type="entry name" value="BETA-ALANINE-ACTIVATING ENZYME"/>
    <property type="match status" value="1"/>
</dbReference>
<reference evidence="2 3" key="1">
    <citation type="journal article" date="2018" name="Proc. Natl. Acad. Sci. U.S.A.">
        <title>Draft genome sequence of Camellia sinensis var. sinensis provides insights into the evolution of the tea genome and tea quality.</title>
        <authorList>
            <person name="Wei C."/>
            <person name="Yang H."/>
            <person name="Wang S."/>
            <person name="Zhao J."/>
            <person name="Liu C."/>
            <person name="Gao L."/>
            <person name="Xia E."/>
            <person name="Lu Y."/>
            <person name="Tai Y."/>
            <person name="She G."/>
            <person name="Sun J."/>
            <person name="Cao H."/>
            <person name="Tong W."/>
            <person name="Gao Q."/>
            <person name="Li Y."/>
            <person name="Deng W."/>
            <person name="Jiang X."/>
            <person name="Wang W."/>
            <person name="Chen Q."/>
            <person name="Zhang S."/>
            <person name="Li H."/>
            <person name="Wu J."/>
            <person name="Wang P."/>
            <person name="Li P."/>
            <person name="Shi C."/>
            <person name="Zheng F."/>
            <person name="Jian J."/>
            <person name="Huang B."/>
            <person name="Shan D."/>
            <person name="Shi M."/>
            <person name="Fang C."/>
            <person name="Yue Y."/>
            <person name="Li F."/>
            <person name="Li D."/>
            <person name="Wei S."/>
            <person name="Han B."/>
            <person name="Jiang C."/>
            <person name="Yin Y."/>
            <person name="Xia T."/>
            <person name="Zhang Z."/>
            <person name="Bennetzen J.L."/>
            <person name="Zhao S."/>
            <person name="Wan X."/>
        </authorList>
    </citation>
    <scope>NUCLEOTIDE SEQUENCE [LARGE SCALE GENOMIC DNA]</scope>
    <source>
        <strain evidence="3">cv. Shuchazao</strain>
        <tissue evidence="2">Leaf</tissue>
    </source>
</reference>
<dbReference type="Gene3D" id="3.40.50.12780">
    <property type="entry name" value="N-terminal domain of ligase-like"/>
    <property type="match status" value="1"/>
</dbReference>
<dbReference type="InterPro" id="IPR011047">
    <property type="entry name" value="Quinoprotein_ADH-like_sf"/>
</dbReference>
<evidence type="ECO:0000313" key="2">
    <source>
        <dbReference type="EMBL" id="THG16073.1"/>
    </source>
</evidence>
<gene>
    <name evidence="2" type="ORF">TEA_005608</name>
</gene>
<comment type="caution">
    <text evidence="2">The sequence shown here is derived from an EMBL/GenBank/DDBJ whole genome shotgun (WGS) entry which is preliminary data.</text>
</comment>
<protein>
    <recommendedName>
        <fullName evidence="1">AMP-dependent synthetase/ligase domain-containing protein</fullName>
    </recommendedName>
</protein>
<dbReference type="InterPro" id="IPR045851">
    <property type="entry name" value="AMP-bd_C_sf"/>
</dbReference>
<dbReference type="AlphaFoldDB" id="A0A4S4EHV6"/>
<evidence type="ECO:0000313" key="3">
    <source>
        <dbReference type="Proteomes" id="UP000306102"/>
    </source>
</evidence>
<dbReference type="Gene3D" id="3.30.300.30">
    <property type="match status" value="1"/>
</dbReference>
<name>A0A4S4EHV6_CAMSN</name>
<feature type="domain" description="AMP-dependent synthetase/ligase" evidence="1">
    <location>
        <begin position="16"/>
        <end position="120"/>
    </location>
</feature>
<dbReference type="Pfam" id="PF00501">
    <property type="entry name" value="AMP-binding"/>
    <property type="match status" value="1"/>
</dbReference>
<dbReference type="InterPro" id="IPR015943">
    <property type="entry name" value="WD40/YVTN_repeat-like_dom_sf"/>
</dbReference>
<proteinExistence type="predicted"/>
<keyword evidence="3" id="KW-1185">Reference proteome</keyword>
<dbReference type="GO" id="GO:0043041">
    <property type="term" value="P:amino acid activation for nonribosomal peptide biosynthetic process"/>
    <property type="evidence" value="ECO:0007669"/>
    <property type="project" value="TreeGrafter"/>
</dbReference>
<dbReference type="STRING" id="542762.A0A4S4EHV6"/>
<dbReference type="Gene3D" id="2.130.10.10">
    <property type="entry name" value="YVTN repeat-like/Quinoprotein amine dehydrogenase"/>
    <property type="match status" value="1"/>
</dbReference>
<dbReference type="PANTHER" id="PTHR44394:SF1">
    <property type="entry name" value="BETA-ALANINE-ACTIVATING ENZYME"/>
    <property type="match status" value="1"/>
</dbReference>